<keyword evidence="1" id="KW-0472">Membrane</keyword>
<reference evidence="2 3" key="1">
    <citation type="submission" date="2014-09" db="EMBL/GenBank/DDBJ databases">
        <title>Whole Genome Shotgun of Flavobacterium aquatile LMG 4008.</title>
        <authorList>
            <person name="Gale A.N."/>
            <person name="Pipes S.E."/>
            <person name="Newman J.D."/>
        </authorList>
    </citation>
    <scope>NUCLEOTIDE SEQUENCE [LARGE SCALE GENOMIC DNA]</scope>
    <source>
        <strain evidence="2 3">LMG 4008</strain>
    </source>
</reference>
<dbReference type="eggNOG" id="ENOG5031C6A">
    <property type="taxonomic scope" value="Bacteria"/>
</dbReference>
<protein>
    <submittedName>
        <fullName evidence="2">6-phosphogluconate dehydrogenase</fullName>
    </submittedName>
</protein>
<evidence type="ECO:0000313" key="2">
    <source>
        <dbReference type="EMBL" id="KGD69675.1"/>
    </source>
</evidence>
<proteinExistence type="predicted"/>
<dbReference type="STRING" id="1453498.LG45_02650"/>
<gene>
    <name evidence="2" type="ORF">LG45_02650</name>
</gene>
<dbReference type="EMBL" id="JRHH01000001">
    <property type="protein sequence ID" value="KGD69675.1"/>
    <property type="molecule type" value="Genomic_DNA"/>
</dbReference>
<name>A0A095V485_9FLAO</name>
<evidence type="ECO:0000256" key="1">
    <source>
        <dbReference type="SAM" id="Phobius"/>
    </source>
</evidence>
<feature type="transmembrane region" description="Helical" evidence="1">
    <location>
        <begin position="6"/>
        <end position="27"/>
    </location>
</feature>
<comment type="caution">
    <text evidence="2">The sequence shown here is derived from an EMBL/GenBank/DDBJ whole genome shotgun (WGS) entry which is preliminary data.</text>
</comment>
<keyword evidence="3" id="KW-1185">Reference proteome</keyword>
<accession>A0A095V485</accession>
<keyword evidence="1" id="KW-0812">Transmembrane</keyword>
<dbReference type="Proteomes" id="UP000029554">
    <property type="component" value="Unassembled WGS sequence"/>
</dbReference>
<organism evidence="2 3">
    <name type="scientific">Flavobacterium aquatile LMG 4008 = ATCC 11947</name>
    <dbReference type="NCBI Taxonomy" id="1453498"/>
    <lineage>
        <taxon>Bacteria</taxon>
        <taxon>Pseudomonadati</taxon>
        <taxon>Bacteroidota</taxon>
        <taxon>Flavobacteriia</taxon>
        <taxon>Flavobacteriales</taxon>
        <taxon>Flavobacteriaceae</taxon>
        <taxon>Flavobacterium</taxon>
    </lineage>
</organism>
<keyword evidence="1" id="KW-1133">Transmembrane helix</keyword>
<dbReference type="RefSeq" id="WP_035124088.1">
    <property type="nucleotide sequence ID" value="NZ_JRHH01000001.1"/>
</dbReference>
<dbReference type="OrthoDB" id="9794557at2"/>
<dbReference type="AlphaFoldDB" id="A0A095V485"/>
<sequence length="122" mass="14450">MLRKAIMYFILATVVVFTAYFSFVYFATYSEGNRSGELIKFSKKGYVFKTWEGELSQGISGAQIFKFSVMDNEEEVIQQMKDLQGEYVKVTYVERYRTFPWWGETNYYIQEVVKEDSPFKVK</sequence>
<evidence type="ECO:0000313" key="3">
    <source>
        <dbReference type="Proteomes" id="UP000029554"/>
    </source>
</evidence>